<proteinExistence type="predicted"/>
<reference evidence="1 2" key="1">
    <citation type="submission" date="2024-09" db="EMBL/GenBank/DDBJ databases">
        <title>Itraconazole resistance in Madurella fahalii resulting from another homologue of gene encoding cytochrome P450 14-alpha sterol demethylase (CYP51).</title>
        <authorList>
            <person name="Yoshioka I."/>
            <person name="Fahal A.H."/>
            <person name="Kaneko S."/>
            <person name="Yaguchi T."/>
        </authorList>
    </citation>
    <scope>NUCLEOTIDE SEQUENCE [LARGE SCALE GENOMIC DNA]</scope>
    <source>
        <strain evidence="1 2">IFM 68171</strain>
    </source>
</reference>
<evidence type="ECO:0000313" key="2">
    <source>
        <dbReference type="Proteomes" id="UP001628179"/>
    </source>
</evidence>
<sequence>MENQDTLNSNVAAVAVAESSGAKKNDELIVTADKERVLSYVTKALALDIEAKGIHANLTISIKDVSLLPRRGARTSSMTKFLPYLVPTEDDPELLVVVGLSRTLCAATMDTRYRPALDKGLKYVDEFMEPHPPREWKGRNLEMHKLHEDDQITIPYNKLKLSTLRVQEALIELGNLWAVKDCMMQLAAMAMKVADEELLDQLEGHYG</sequence>
<accession>A0ABQ0GPZ9</accession>
<dbReference type="Proteomes" id="UP001628179">
    <property type="component" value="Unassembled WGS sequence"/>
</dbReference>
<name>A0ABQ0GPZ9_9PEZI</name>
<protein>
    <submittedName>
        <fullName evidence="1">Uncharacterized protein</fullName>
    </submittedName>
</protein>
<comment type="caution">
    <text evidence="1">The sequence shown here is derived from an EMBL/GenBank/DDBJ whole genome shotgun (WGS) entry which is preliminary data.</text>
</comment>
<dbReference type="GeneID" id="98180779"/>
<dbReference type="RefSeq" id="XP_070921557.1">
    <property type="nucleotide sequence ID" value="XM_071065456.1"/>
</dbReference>
<dbReference type="EMBL" id="BAAFSV010000006">
    <property type="protein sequence ID" value="GAB1319827.1"/>
    <property type="molecule type" value="Genomic_DNA"/>
</dbReference>
<keyword evidence="2" id="KW-1185">Reference proteome</keyword>
<evidence type="ECO:0000313" key="1">
    <source>
        <dbReference type="EMBL" id="GAB1319827.1"/>
    </source>
</evidence>
<organism evidence="1 2">
    <name type="scientific">Madurella fahalii</name>
    <dbReference type="NCBI Taxonomy" id="1157608"/>
    <lineage>
        <taxon>Eukaryota</taxon>
        <taxon>Fungi</taxon>
        <taxon>Dikarya</taxon>
        <taxon>Ascomycota</taxon>
        <taxon>Pezizomycotina</taxon>
        <taxon>Sordariomycetes</taxon>
        <taxon>Sordariomycetidae</taxon>
        <taxon>Sordariales</taxon>
        <taxon>Sordariales incertae sedis</taxon>
        <taxon>Madurella</taxon>
    </lineage>
</organism>
<gene>
    <name evidence="1" type="ORF">MFIFM68171_10037</name>
</gene>